<evidence type="ECO:0000256" key="1">
    <source>
        <dbReference type="ARBA" id="ARBA00022473"/>
    </source>
</evidence>
<keyword evidence="3" id="KW-0238">DNA-binding</keyword>
<dbReference type="GO" id="GO:0005634">
    <property type="term" value="C:nucleus"/>
    <property type="evidence" value="ECO:0007669"/>
    <property type="project" value="TreeGrafter"/>
</dbReference>
<reference evidence="8 9" key="2">
    <citation type="submission" date="2018-11" db="EMBL/GenBank/DDBJ databases">
        <authorList>
            <consortium name="Pathogen Informatics"/>
        </authorList>
    </citation>
    <scope>NUCLEOTIDE SEQUENCE [LARGE SCALE GENOMIC DNA]</scope>
    <source>
        <strain evidence="8 9">Egypt</strain>
    </source>
</reference>
<dbReference type="OrthoDB" id="6241117at2759"/>
<keyword evidence="2" id="KW-0805">Transcription regulation</keyword>
<dbReference type="WBParaSite" id="ECPE_0000966901-mRNA-1">
    <property type="protein sequence ID" value="ECPE_0000966901-mRNA-1"/>
    <property type="gene ID" value="ECPE_0000966901"/>
</dbReference>
<dbReference type="PANTHER" id="PTHR12414:SF8">
    <property type="entry name" value="TRANSCRIPTION FACTOR GLIAL CELLS MISSING-RELATED"/>
    <property type="match status" value="1"/>
</dbReference>
<dbReference type="InterPro" id="IPR003902">
    <property type="entry name" value="Tscrpt_reg_GCM"/>
</dbReference>
<feature type="compositionally biased region" description="Polar residues" evidence="6">
    <location>
        <begin position="657"/>
        <end position="669"/>
    </location>
</feature>
<protein>
    <submittedName>
        <fullName evidence="10">GCM domain-containing protein</fullName>
    </submittedName>
</protein>
<evidence type="ECO:0000256" key="4">
    <source>
        <dbReference type="ARBA" id="ARBA00023163"/>
    </source>
</evidence>
<keyword evidence="5" id="KW-0539">Nucleus</keyword>
<dbReference type="GO" id="GO:0042063">
    <property type="term" value="P:gliogenesis"/>
    <property type="evidence" value="ECO:0007669"/>
    <property type="project" value="TreeGrafter"/>
</dbReference>
<gene>
    <name evidence="8" type="ORF">ECPE_LOCUS9639</name>
</gene>
<dbReference type="SUPFAM" id="SSF90073">
    <property type="entry name" value="GCM domain"/>
    <property type="match status" value="1"/>
</dbReference>
<dbReference type="InterPro" id="IPR039791">
    <property type="entry name" value="GCM"/>
</dbReference>
<evidence type="ECO:0000313" key="8">
    <source>
        <dbReference type="EMBL" id="VDP85722.1"/>
    </source>
</evidence>
<keyword evidence="9" id="KW-1185">Reference proteome</keyword>
<evidence type="ECO:0000256" key="5">
    <source>
        <dbReference type="ARBA" id="ARBA00023242"/>
    </source>
</evidence>
<feature type="compositionally biased region" description="Polar residues" evidence="6">
    <location>
        <begin position="407"/>
        <end position="431"/>
    </location>
</feature>
<evidence type="ECO:0000256" key="3">
    <source>
        <dbReference type="ARBA" id="ARBA00023125"/>
    </source>
</evidence>
<dbReference type="Pfam" id="PF03615">
    <property type="entry name" value="GCM"/>
    <property type="match status" value="1"/>
</dbReference>
<organism evidence="10">
    <name type="scientific">Echinostoma caproni</name>
    <dbReference type="NCBI Taxonomy" id="27848"/>
    <lineage>
        <taxon>Eukaryota</taxon>
        <taxon>Metazoa</taxon>
        <taxon>Spiralia</taxon>
        <taxon>Lophotrochozoa</taxon>
        <taxon>Platyhelminthes</taxon>
        <taxon>Trematoda</taxon>
        <taxon>Digenea</taxon>
        <taxon>Plagiorchiida</taxon>
        <taxon>Echinostomata</taxon>
        <taxon>Echinostomatoidea</taxon>
        <taxon>Echinostomatidae</taxon>
        <taxon>Echinostoma</taxon>
    </lineage>
</organism>
<feature type="domain" description="GCM" evidence="7">
    <location>
        <begin position="245"/>
        <end position="401"/>
    </location>
</feature>
<feature type="compositionally biased region" description="Polar residues" evidence="6">
    <location>
        <begin position="485"/>
        <end position="498"/>
    </location>
</feature>
<evidence type="ECO:0000313" key="9">
    <source>
        <dbReference type="Proteomes" id="UP000272942"/>
    </source>
</evidence>
<dbReference type="GO" id="GO:0001228">
    <property type="term" value="F:DNA-binding transcription activator activity, RNA polymerase II-specific"/>
    <property type="evidence" value="ECO:0007669"/>
    <property type="project" value="InterPro"/>
</dbReference>
<dbReference type="AlphaFoldDB" id="A0A183ARQ4"/>
<dbReference type="GO" id="GO:0000978">
    <property type="term" value="F:RNA polymerase II cis-regulatory region sequence-specific DNA binding"/>
    <property type="evidence" value="ECO:0007669"/>
    <property type="project" value="TreeGrafter"/>
</dbReference>
<dbReference type="PANTHER" id="PTHR12414">
    <property type="entry name" value="GLIAL CELLS MISSING RELATED/GLIDE"/>
    <property type="match status" value="1"/>
</dbReference>
<evidence type="ECO:0000313" key="10">
    <source>
        <dbReference type="WBParaSite" id="ECPE_0000966901-mRNA-1"/>
    </source>
</evidence>
<feature type="region of interest" description="Disordered" evidence="6">
    <location>
        <begin position="652"/>
        <end position="683"/>
    </location>
</feature>
<evidence type="ECO:0000256" key="6">
    <source>
        <dbReference type="SAM" id="MobiDB-lite"/>
    </source>
</evidence>
<feature type="compositionally biased region" description="Low complexity" evidence="6">
    <location>
        <begin position="821"/>
        <end position="839"/>
    </location>
</feature>
<dbReference type="EMBL" id="UZAN01047725">
    <property type="protein sequence ID" value="VDP85722.1"/>
    <property type="molecule type" value="Genomic_DNA"/>
</dbReference>
<dbReference type="Proteomes" id="UP000272942">
    <property type="component" value="Unassembled WGS sequence"/>
</dbReference>
<feature type="region of interest" description="Disordered" evidence="6">
    <location>
        <begin position="812"/>
        <end position="839"/>
    </location>
</feature>
<keyword evidence="1" id="KW-0217">Developmental protein</keyword>
<dbReference type="InterPro" id="IPR043021">
    <property type="entry name" value="GCM_small"/>
</dbReference>
<keyword evidence="4" id="KW-0804">Transcription</keyword>
<feature type="region of interest" description="Disordered" evidence="6">
    <location>
        <begin position="484"/>
        <end position="503"/>
    </location>
</feature>
<name>A0A183ARQ4_9TREM</name>
<dbReference type="Gene3D" id="3.30.70.3530">
    <property type="entry name" value="GCM motif"/>
    <property type="match status" value="1"/>
</dbReference>
<dbReference type="InterPro" id="IPR043020">
    <property type="entry name" value="GCM_large"/>
</dbReference>
<evidence type="ECO:0000259" key="7">
    <source>
        <dbReference type="PROSITE" id="PS50807"/>
    </source>
</evidence>
<proteinExistence type="predicted"/>
<dbReference type="Gene3D" id="2.20.25.670">
    <property type="entry name" value="GCM domain, large subdomain"/>
    <property type="match status" value="1"/>
</dbReference>
<dbReference type="PROSITE" id="PS50807">
    <property type="entry name" value="GCM"/>
    <property type="match status" value="1"/>
</dbReference>
<feature type="region of interest" description="Disordered" evidence="6">
    <location>
        <begin position="407"/>
        <end position="432"/>
    </location>
</feature>
<dbReference type="InterPro" id="IPR036115">
    <property type="entry name" value="GCM_dom_sf"/>
</dbReference>
<evidence type="ECO:0000256" key="2">
    <source>
        <dbReference type="ARBA" id="ARBA00023015"/>
    </source>
</evidence>
<sequence>MEVCDTGSASNCFPNRPYHRQPYDLSPAAAAAAAAAVVASATAVGGVVPNVGLRFAYPGYSIPSSQYTAPYQVQPTNNSPYGTETTNHSPHYKEHFIDSRKPFGQYESLHGVENNQRGYSARSISDTNDYSQYVNHYNAKSMTYPVVTSPSVAVSGMPISHATAVSNPTKAIQSINESQRGHCSPWTQIRPMVTSAGDSGKNLSADHGVGGMRKAVDTMRFTSIPSQIPSATGADILLHHATSLSQWDVNDPKLPKIRQFDTFTMWPQGHCRFAYQKSASEGARRHASGWAMRNTNNHNAQILKKSCLGVLLCTNEGCPLAMRPAICDKARRRQEGRPCCMPNCNGRIYNQPCRGHGGYPVTHFWREHGDTVYFQSKGTHDHIRPDLKPVRDTAARRRRQIQLEKLQQTRSLTSSAESNVRSSECLSTRGNSRTREVTRMAGLVRKRAAERVESKVNDMPLGGKLHQSETNWASSVDQGKIARTTLGTDKPTSPTSLCTKPEPIFPSSPALGSYSVTSHTGQNPLHYQVSHGFDPTRDHQHPHLFTASVPTTTSHSNTHYPMNGMYAVSRFPPHLFCPRVENSSATQTENVPTSTTLTTSFMKDLLYEDELRKPDSKTTYPVYTDPPSISVKAPLVQNILQLSQHQPIQHTIMAGPNSESTSGGLNASWSTPSPPTGGSSSLFGASDIRNVVTAATGVDECEPKDKMNVNSQTWRVDSSCYQAPVPGPTHLTSPTRIPPGGYGFSTPTHPAYGIQPLSALESPDNLVAPSSLLMSSSTPLSNGSILASRFAHHLTQTGGSYPTGYITPIPFYSNRSDSRSTRASSSSGEATSQESGSIV</sequence>
<accession>A0A183ARQ4</accession>
<reference evidence="10" key="1">
    <citation type="submission" date="2016-06" db="UniProtKB">
        <authorList>
            <consortium name="WormBaseParasite"/>
        </authorList>
    </citation>
    <scope>IDENTIFICATION</scope>
</reference>